<dbReference type="InterPro" id="IPR023220">
    <property type="entry name" value="T4SS_VirB5-domain"/>
</dbReference>
<organism evidence="2 3">
    <name type="scientific">Methylophaga thalassica</name>
    <dbReference type="NCBI Taxonomy" id="40223"/>
    <lineage>
        <taxon>Bacteria</taxon>
        <taxon>Pseudomonadati</taxon>
        <taxon>Pseudomonadota</taxon>
        <taxon>Gammaproteobacteria</taxon>
        <taxon>Thiotrichales</taxon>
        <taxon>Piscirickettsiaceae</taxon>
        <taxon>Methylophaga</taxon>
    </lineage>
</organism>
<evidence type="ECO:0000313" key="3">
    <source>
        <dbReference type="Proteomes" id="UP001161423"/>
    </source>
</evidence>
<dbReference type="Gene3D" id="1.20.58.430">
    <property type="entry name" value="Type IV secretion system, VirB5-domain"/>
    <property type="match status" value="1"/>
</dbReference>
<gene>
    <name evidence="2" type="ORF">GCM10007891_19370</name>
</gene>
<protein>
    <recommendedName>
        <fullName evidence="4">Type IV secretion system protein VirB5</fullName>
    </recommendedName>
</protein>
<evidence type="ECO:0000256" key="1">
    <source>
        <dbReference type="SAM" id="SignalP"/>
    </source>
</evidence>
<evidence type="ECO:0008006" key="4">
    <source>
        <dbReference type="Google" id="ProtNLM"/>
    </source>
</evidence>
<reference evidence="2" key="2">
    <citation type="submission" date="2023-01" db="EMBL/GenBank/DDBJ databases">
        <title>Draft genome sequence of Methylophaga thalassica strain NBRC 102424.</title>
        <authorList>
            <person name="Sun Q."/>
            <person name="Mori K."/>
        </authorList>
    </citation>
    <scope>NUCLEOTIDE SEQUENCE</scope>
    <source>
        <strain evidence="2">NBRC 102424</strain>
    </source>
</reference>
<sequence>MKKHIIAAVIFFNSLCSVNVYATGIPVVDVAHIAETVLQYQQQLRDYKEYMIQTGLQESQMMQMLTDYQQVLREYGHYLNQIQGLQNQISASEWDMLIGTVEQFYGSADISVIPSMDHTSPTYQEDVRSVLNEYGLAPKSTDDVITRFESAGVTDTAAFQSNMDQANQTYSKYSNQLEMVASNRQQIAKLHRIRERNKSLLKSLGDESDLATLQQIASQQIMLSNQLEGQATMLNQLLQTYEPPSALYAAQKAKRLENEAARLEAVKDNKPELSGITNWADLGL</sequence>
<dbReference type="EMBL" id="BSND01000005">
    <property type="protein sequence ID" value="GLQ00084.1"/>
    <property type="molecule type" value="Genomic_DNA"/>
</dbReference>
<keyword evidence="1" id="KW-0732">Signal</keyword>
<name>A0ABQ5TY36_9GAMM</name>
<proteinExistence type="predicted"/>
<dbReference type="Proteomes" id="UP001161423">
    <property type="component" value="Unassembled WGS sequence"/>
</dbReference>
<accession>A0ABQ5TY36</accession>
<feature type="signal peptide" evidence="1">
    <location>
        <begin position="1"/>
        <end position="22"/>
    </location>
</feature>
<keyword evidence="3" id="KW-1185">Reference proteome</keyword>
<dbReference type="RefSeq" id="WP_284723203.1">
    <property type="nucleotide sequence ID" value="NZ_BSND01000005.1"/>
</dbReference>
<feature type="chain" id="PRO_5046497904" description="Type IV secretion system protein VirB5" evidence="1">
    <location>
        <begin position="23"/>
        <end position="284"/>
    </location>
</feature>
<comment type="caution">
    <text evidence="2">The sequence shown here is derived from an EMBL/GenBank/DDBJ whole genome shotgun (WGS) entry which is preliminary data.</text>
</comment>
<evidence type="ECO:0000313" key="2">
    <source>
        <dbReference type="EMBL" id="GLQ00084.1"/>
    </source>
</evidence>
<reference evidence="2" key="1">
    <citation type="journal article" date="2014" name="Int. J. Syst. Evol. Microbiol.">
        <title>Complete genome of a new Firmicutes species belonging to the dominant human colonic microbiota ('Ruminococcus bicirculans') reveals two chromosomes and a selective capacity to utilize plant glucans.</title>
        <authorList>
            <consortium name="NISC Comparative Sequencing Program"/>
            <person name="Wegmann U."/>
            <person name="Louis P."/>
            <person name="Goesmann A."/>
            <person name="Henrissat B."/>
            <person name="Duncan S.H."/>
            <person name="Flint H.J."/>
        </authorList>
    </citation>
    <scope>NUCLEOTIDE SEQUENCE</scope>
    <source>
        <strain evidence="2">NBRC 102424</strain>
    </source>
</reference>